<keyword evidence="10" id="KW-1133">Transmembrane helix</keyword>
<dbReference type="CDD" id="cd17546">
    <property type="entry name" value="REC_hyHK_CKI1_RcsC-like"/>
    <property type="match status" value="1"/>
</dbReference>
<dbReference type="InterPro" id="IPR036890">
    <property type="entry name" value="HATPase_C_sf"/>
</dbReference>
<dbReference type="InterPro" id="IPR038188">
    <property type="entry name" value="TorS_sensor_sf"/>
</dbReference>
<dbReference type="PANTHER" id="PTHR45339:SF5">
    <property type="entry name" value="HISTIDINE KINASE"/>
    <property type="match status" value="1"/>
</dbReference>
<evidence type="ECO:0000256" key="8">
    <source>
        <dbReference type="PROSITE-ProRule" id="PRU00110"/>
    </source>
</evidence>
<feature type="domain" description="Response regulatory" evidence="12">
    <location>
        <begin position="930"/>
        <end position="1048"/>
    </location>
</feature>
<dbReference type="Gene3D" id="3.30.565.10">
    <property type="entry name" value="Histidine kinase-like ATPase, C-terminal domain"/>
    <property type="match status" value="1"/>
</dbReference>
<evidence type="ECO:0000256" key="1">
    <source>
        <dbReference type="ARBA" id="ARBA00000085"/>
    </source>
</evidence>
<evidence type="ECO:0000256" key="9">
    <source>
        <dbReference type="PROSITE-ProRule" id="PRU00169"/>
    </source>
</evidence>
<comment type="catalytic activity">
    <reaction evidence="1">
        <text>ATP + protein L-histidine = ADP + protein N-phospho-L-histidine.</text>
        <dbReference type="EC" id="2.7.13.3"/>
    </reaction>
</comment>
<dbReference type="InterPro" id="IPR003661">
    <property type="entry name" value="HisK_dim/P_dom"/>
</dbReference>
<dbReference type="Pfam" id="PF00672">
    <property type="entry name" value="HAMP"/>
    <property type="match status" value="1"/>
</dbReference>
<dbReference type="InterPro" id="IPR005467">
    <property type="entry name" value="His_kinase_dom"/>
</dbReference>
<keyword evidence="6" id="KW-0418">Kinase</keyword>
<evidence type="ECO:0000259" key="14">
    <source>
        <dbReference type="PROSITE" id="PS50894"/>
    </source>
</evidence>
<evidence type="ECO:0000259" key="13">
    <source>
        <dbReference type="PROSITE" id="PS50885"/>
    </source>
</evidence>
<dbReference type="SMART" id="SM00448">
    <property type="entry name" value="REC"/>
    <property type="match status" value="2"/>
</dbReference>
<keyword evidence="10" id="KW-0472">Membrane</keyword>
<dbReference type="SUPFAM" id="SSF47226">
    <property type="entry name" value="Histidine-containing phosphotransfer domain, HPT domain"/>
    <property type="match status" value="1"/>
</dbReference>
<dbReference type="InterPro" id="IPR036097">
    <property type="entry name" value="HisK_dim/P_sf"/>
</dbReference>
<accession>A0ABW2QY01</accession>
<dbReference type="Pfam" id="PF00072">
    <property type="entry name" value="Response_reg"/>
    <property type="match status" value="1"/>
</dbReference>
<dbReference type="Proteomes" id="UP001596473">
    <property type="component" value="Unassembled WGS sequence"/>
</dbReference>
<dbReference type="CDD" id="cd00082">
    <property type="entry name" value="HisKA"/>
    <property type="match status" value="1"/>
</dbReference>
<reference evidence="16" key="1">
    <citation type="journal article" date="2019" name="Int. J. Syst. Evol. Microbiol.">
        <title>The Global Catalogue of Microorganisms (GCM) 10K type strain sequencing project: providing services to taxonomists for standard genome sequencing and annotation.</title>
        <authorList>
            <consortium name="The Broad Institute Genomics Platform"/>
            <consortium name="The Broad Institute Genome Sequencing Center for Infectious Disease"/>
            <person name="Wu L."/>
            <person name="Ma J."/>
        </authorList>
    </citation>
    <scope>NUCLEOTIDE SEQUENCE [LARGE SCALE GENOMIC DNA]</scope>
    <source>
        <strain evidence="16">CCUG 62945</strain>
    </source>
</reference>
<keyword evidence="5" id="KW-0808">Transferase</keyword>
<dbReference type="InterPro" id="IPR003660">
    <property type="entry name" value="HAMP_dom"/>
</dbReference>
<evidence type="ECO:0000256" key="10">
    <source>
        <dbReference type="SAM" id="Phobius"/>
    </source>
</evidence>
<evidence type="ECO:0000256" key="6">
    <source>
        <dbReference type="ARBA" id="ARBA00022777"/>
    </source>
</evidence>
<dbReference type="InterPro" id="IPR004358">
    <property type="entry name" value="Sig_transdc_His_kin-like_C"/>
</dbReference>
<dbReference type="PROSITE" id="PS50885">
    <property type="entry name" value="HAMP"/>
    <property type="match status" value="1"/>
</dbReference>
<dbReference type="InterPro" id="IPR003594">
    <property type="entry name" value="HATPase_dom"/>
</dbReference>
<dbReference type="EC" id="2.7.13.3" evidence="3"/>
<evidence type="ECO:0000313" key="16">
    <source>
        <dbReference type="Proteomes" id="UP001596473"/>
    </source>
</evidence>
<dbReference type="PROSITE" id="PS50109">
    <property type="entry name" value="HIS_KIN"/>
    <property type="match status" value="1"/>
</dbReference>
<evidence type="ECO:0000259" key="12">
    <source>
        <dbReference type="PROSITE" id="PS50110"/>
    </source>
</evidence>
<keyword evidence="10" id="KW-0812">Transmembrane</keyword>
<dbReference type="InterPro" id="IPR036641">
    <property type="entry name" value="HPT_dom_sf"/>
</dbReference>
<dbReference type="Gene3D" id="1.10.287.130">
    <property type="match status" value="1"/>
</dbReference>
<dbReference type="PROSITE" id="PS50894">
    <property type="entry name" value="HPT"/>
    <property type="match status" value="1"/>
</dbReference>
<feature type="modified residue" description="4-aspartylphosphate" evidence="9">
    <location>
        <position position="981"/>
    </location>
</feature>
<dbReference type="Pfam" id="PF01627">
    <property type="entry name" value="Hpt"/>
    <property type="match status" value="1"/>
</dbReference>
<dbReference type="SUPFAM" id="SSF158472">
    <property type="entry name" value="HAMP domain-like"/>
    <property type="match status" value="1"/>
</dbReference>
<dbReference type="EMBL" id="JBHTBQ010000018">
    <property type="protein sequence ID" value="MFC7420381.1"/>
    <property type="molecule type" value="Genomic_DNA"/>
</dbReference>
<feature type="modified residue" description="Phosphohistidine" evidence="8">
    <location>
        <position position="1124"/>
    </location>
</feature>
<feature type="domain" description="HPt" evidence="14">
    <location>
        <begin position="1085"/>
        <end position="1181"/>
    </location>
</feature>
<dbReference type="Gene3D" id="1.20.120.160">
    <property type="entry name" value="HPT domain"/>
    <property type="match status" value="1"/>
</dbReference>
<feature type="modified residue" description="4-aspartylphosphate" evidence="9">
    <location>
        <position position="839"/>
    </location>
</feature>
<dbReference type="RefSeq" id="WP_380188004.1">
    <property type="nucleotide sequence ID" value="NZ_JBHTBQ010000018.1"/>
</dbReference>
<gene>
    <name evidence="15" type="ORF">ACFQNF_10915</name>
</gene>
<comment type="subcellular location">
    <subcellularLocation>
        <location evidence="2">Membrane</location>
    </subcellularLocation>
</comment>
<dbReference type="SUPFAM" id="SSF52172">
    <property type="entry name" value="CheY-like"/>
    <property type="match status" value="2"/>
</dbReference>
<dbReference type="InterPro" id="IPR008207">
    <property type="entry name" value="Sig_transdc_His_kin_Hpt_dom"/>
</dbReference>
<evidence type="ECO:0000256" key="3">
    <source>
        <dbReference type="ARBA" id="ARBA00012438"/>
    </source>
</evidence>
<feature type="transmembrane region" description="Helical" evidence="10">
    <location>
        <begin position="452"/>
        <end position="473"/>
    </location>
</feature>
<feature type="domain" description="Response regulatory" evidence="12">
    <location>
        <begin position="788"/>
        <end position="905"/>
    </location>
</feature>
<dbReference type="InterPro" id="IPR011006">
    <property type="entry name" value="CheY-like_superfamily"/>
</dbReference>
<keyword evidence="7" id="KW-0902">Two-component regulatory system</keyword>
<dbReference type="CDD" id="cd16922">
    <property type="entry name" value="HATPase_EvgS-ArcB-TorS-like"/>
    <property type="match status" value="1"/>
</dbReference>
<dbReference type="SUPFAM" id="SSF55874">
    <property type="entry name" value="ATPase domain of HSP90 chaperone/DNA topoisomerase II/histidine kinase"/>
    <property type="match status" value="1"/>
</dbReference>
<dbReference type="InterPro" id="IPR001789">
    <property type="entry name" value="Sig_transdc_resp-reg_receiver"/>
</dbReference>
<dbReference type="SMART" id="SM00387">
    <property type="entry name" value="HATPase_c"/>
    <property type="match status" value="1"/>
</dbReference>
<dbReference type="SMART" id="SM00304">
    <property type="entry name" value="HAMP"/>
    <property type="match status" value="1"/>
</dbReference>
<evidence type="ECO:0000313" key="15">
    <source>
        <dbReference type="EMBL" id="MFC7420381.1"/>
    </source>
</evidence>
<dbReference type="Pfam" id="PF02518">
    <property type="entry name" value="HATPase_c"/>
    <property type="match status" value="1"/>
</dbReference>
<keyword evidence="16" id="KW-1185">Reference proteome</keyword>
<dbReference type="CDD" id="cd06225">
    <property type="entry name" value="HAMP"/>
    <property type="match status" value="1"/>
</dbReference>
<name>A0ABW2QY01_9NEIS</name>
<sequence length="1261" mass="138474">MQIQEGLFRKSIALRLRLAFGVVAATTLLASGAALWAFHSVDSTYSIVSKQSFPAAIASARLEASSLEFSSALASLANAQNTQTRDSALSRVKLALADLPKQIDALVMSRPHDAEKLSELVVELSKNVPGTDHLVSQQLLLDQRKNSILQQVGDAQQRFLQAIDPVLMAKNAELLSATRRASVSAGASVHSLIDNEFSELNALQQARADAFRLAAIGGEQGEPALRKRGANLLAGIQMHLLKADSLAQEAGKKLAQSLPGPLAHSGQEVSRAVSLFDEVMLPLINQITLKMISRSDQITLDSTNAVVVLVAEQVASLSAVQHFRGDVVLLASLIAQAANAQSAMRLEETRASFTQTKAKAKQTLAELNHGEDFKQLRYELNQMINLAETDEGIFAISSKRIKLNNKLQTLIIRNQDATQLLHNQAELTEQALKNELNDEMLLLSQRLKKSTWLLAGLTLFSLLISFGIGSVYIGRRISSRLVVLSENMHSIAKGRFDVDINVSGRDEISIMAQSLLVFRDASILLRTQSEELIISRDQAEAAVQVKGDFLANMSHEIRTPLTAILGYTHLILETPLANRQRDYLSKVQSSANLLLGVINDILDISKIEAGKLELEESDFDLYLLLENLSGVAAIQAENKNLALIYSISINAPQWLKGDPLRLGQILLNLINNAIKFTEKGEVELAVSCQDIGNDSVECEFSIHDTGIGISETILERLFSPFTQADSSTTRRFGGSGLGLAISQQLAYIMGGGITVLSQPDQGSVFKFKLCLHKSNHQGMSIAQYKGRRVLIAEPHTATRIQLCMYLDKMGMQVSDVCSAQDAMRCMKNNEQPFDLLIMDASLLSNTPAETVQEIWGLRDEMAIILLTTILSHDSVISRWGARAFVYSLSKPIIAHLLYETIVSSLELNSSSMSKAIAYAEAKEEPLRGMKILLAEDTPLLSEMSVSLLSALGASVDAVANGREVVDFILNKKKNYDVILMDVQMPEMDGMEATRLIRVQLTAADLPIIALTAHAMEAERRRCLEVGMNDHLAKPINPQHLLKVLLRWTSTVVNESTLLLKKETENPSLPELPGLGLDKALERLGSLALLKRMLPRLGDQYADSSDRLRQLLQQGELFEAERLAHSLKGVAGTLEAFTVYQIAQKLEDQLHNGKTQIDVLLIELDVALEEVIGSIDIWLSAQSSSVVPSQEACQLSGDRVQELDELLRLRSLRARKCFIQLQSGLATLDKKKAMQIGLALDQLDYQSAREALQSFDINRDLI</sequence>
<evidence type="ECO:0000256" key="7">
    <source>
        <dbReference type="ARBA" id="ARBA00023012"/>
    </source>
</evidence>
<dbReference type="PANTHER" id="PTHR45339">
    <property type="entry name" value="HYBRID SIGNAL TRANSDUCTION HISTIDINE KINASE J"/>
    <property type="match status" value="1"/>
</dbReference>
<protein>
    <recommendedName>
        <fullName evidence="3">histidine kinase</fullName>
        <ecNumber evidence="3">2.7.13.3</ecNumber>
    </recommendedName>
</protein>
<evidence type="ECO:0000256" key="4">
    <source>
        <dbReference type="ARBA" id="ARBA00022553"/>
    </source>
</evidence>
<dbReference type="Gene3D" id="6.10.340.10">
    <property type="match status" value="1"/>
</dbReference>
<evidence type="ECO:0000256" key="5">
    <source>
        <dbReference type="ARBA" id="ARBA00022679"/>
    </source>
</evidence>
<organism evidence="15 16">
    <name type="scientific">Iodobacter arcticus</name>
    <dbReference type="NCBI Taxonomy" id="590593"/>
    <lineage>
        <taxon>Bacteria</taxon>
        <taxon>Pseudomonadati</taxon>
        <taxon>Pseudomonadota</taxon>
        <taxon>Betaproteobacteria</taxon>
        <taxon>Neisseriales</taxon>
        <taxon>Chitinibacteraceae</taxon>
        <taxon>Iodobacter</taxon>
    </lineage>
</organism>
<evidence type="ECO:0000259" key="11">
    <source>
        <dbReference type="PROSITE" id="PS50109"/>
    </source>
</evidence>
<dbReference type="SUPFAM" id="SSF47384">
    <property type="entry name" value="Homodimeric domain of signal transducing histidine kinase"/>
    <property type="match status" value="1"/>
</dbReference>
<dbReference type="CDD" id="cd00088">
    <property type="entry name" value="HPT"/>
    <property type="match status" value="1"/>
</dbReference>
<feature type="domain" description="HAMP" evidence="13">
    <location>
        <begin position="475"/>
        <end position="527"/>
    </location>
</feature>
<dbReference type="Pfam" id="PF00512">
    <property type="entry name" value="HisKA"/>
    <property type="match status" value="1"/>
</dbReference>
<keyword evidence="4 9" id="KW-0597">Phosphoprotein</keyword>
<evidence type="ECO:0000256" key="2">
    <source>
        <dbReference type="ARBA" id="ARBA00004370"/>
    </source>
</evidence>
<comment type="caution">
    <text evidence="15">The sequence shown here is derived from an EMBL/GenBank/DDBJ whole genome shotgun (WGS) entry which is preliminary data.</text>
</comment>
<proteinExistence type="predicted"/>
<feature type="domain" description="Histidine kinase" evidence="11">
    <location>
        <begin position="552"/>
        <end position="773"/>
    </location>
</feature>
<dbReference type="PROSITE" id="PS50110">
    <property type="entry name" value="RESPONSE_REGULATORY"/>
    <property type="match status" value="2"/>
</dbReference>
<dbReference type="Gene3D" id="3.40.50.2300">
    <property type="match status" value="2"/>
</dbReference>
<dbReference type="Gene3D" id="1.20.58.920">
    <property type="match status" value="1"/>
</dbReference>
<dbReference type="PRINTS" id="PR00344">
    <property type="entry name" value="BCTRLSENSOR"/>
</dbReference>
<dbReference type="SMART" id="SM00388">
    <property type="entry name" value="HisKA"/>
    <property type="match status" value="1"/>
</dbReference>